<dbReference type="InterPro" id="IPR003661">
    <property type="entry name" value="HisK_dim/P_dom"/>
</dbReference>
<reference evidence="15 16" key="1">
    <citation type="submission" date="2024-02" db="EMBL/GenBank/DDBJ databases">
        <title>Full genome sequence of Nocardioides kribbensis.</title>
        <authorList>
            <person name="Poletto B.L."/>
            <person name="Silva G."/>
            <person name="Galante D."/>
            <person name="Campos K.R."/>
            <person name="Santos M.B.N."/>
            <person name="Sacchi C.T."/>
        </authorList>
    </citation>
    <scope>NUCLEOTIDE SEQUENCE [LARGE SCALE GENOMIC DNA]</scope>
    <source>
        <strain evidence="15 16">O4R</strain>
    </source>
</reference>
<dbReference type="CDD" id="cd06225">
    <property type="entry name" value="HAMP"/>
    <property type="match status" value="1"/>
</dbReference>
<comment type="subcellular location">
    <subcellularLocation>
        <location evidence="2">Cell membrane</location>
    </subcellularLocation>
</comment>
<feature type="region of interest" description="Disordered" evidence="11">
    <location>
        <begin position="67"/>
        <end position="98"/>
    </location>
</feature>
<evidence type="ECO:0000256" key="1">
    <source>
        <dbReference type="ARBA" id="ARBA00000085"/>
    </source>
</evidence>
<evidence type="ECO:0000256" key="4">
    <source>
        <dbReference type="ARBA" id="ARBA00022553"/>
    </source>
</evidence>
<dbReference type="Gene3D" id="6.10.340.10">
    <property type="match status" value="1"/>
</dbReference>
<organism evidence="15 16">
    <name type="scientific">Nocardioides kribbensis</name>
    <dbReference type="NCBI Taxonomy" id="305517"/>
    <lineage>
        <taxon>Bacteria</taxon>
        <taxon>Bacillati</taxon>
        <taxon>Actinomycetota</taxon>
        <taxon>Actinomycetes</taxon>
        <taxon>Propionibacteriales</taxon>
        <taxon>Nocardioidaceae</taxon>
        <taxon>Nocardioides</taxon>
    </lineage>
</organism>
<dbReference type="Gene3D" id="3.30.565.10">
    <property type="entry name" value="Histidine kinase-like ATPase, C-terminal domain"/>
    <property type="match status" value="1"/>
</dbReference>
<dbReference type="InterPro" id="IPR036097">
    <property type="entry name" value="HisK_dim/P_sf"/>
</dbReference>
<dbReference type="Gene3D" id="1.10.287.130">
    <property type="match status" value="1"/>
</dbReference>
<feature type="domain" description="HAMP" evidence="14">
    <location>
        <begin position="213"/>
        <end position="275"/>
    </location>
</feature>
<evidence type="ECO:0000256" key="10">
    <source>
        <dbReference type="ARBA" id="ARBA00023136"/>
    </source>
</evidence>
<keyword evidence="5" id="KW-0808">Transferase</keyword>
<name>A0ABV1NWM7_9ACTN</name>
<feature type="compositionally biased region" description="Basic and acidic residues" evidence="11">
    <location>
        <begin position="81"/>
        <end position="93"/>
    </location>
</feature>
<evidence type="ECO:0000256" key="9">
    <source>
        <dbReference type="ARBA" id="ARBA00023012"/>
    </source>
</evidence>
<keyword evidence="7 15" id="KW-0418">Kinase</keyword>
<keyword evidence="16" id="KW-1185">Reference proteome</keyword>
<evidence type="ECO:0000313" key="16">
    <source>
        <dbReference type="Proteomes" id="UP001482520"/>
    </source>
</evidence>
<comment type="caution">
    <text evidence="15">The sequence shown here is derived from an EMBL/GenBank/DDBJ whole genome shotgun (WGS) entry which is preliminary data.</text>
</comment>
<evidence type="ECO:0000256" key="8">
    <source>
        <dbReference type="ARBA" id="ARBA00022989"/>
    </source>
</evidence>
<evidence type="ECO:0000259" key="13">
    <source>
        <dbReference type="PROSITE" id="PS50109"/>
    </source>
</evidence>
<feature type="domain" description="Histidine kinase" evidence="13">
    <location>
        <begin position="290"/>
        <end position="504"/>
    </location>
</feature>
<evidence type="ECO:0000256" key="5">
    <source>
        <dbReference type="ARBA" id="ARBA00022679"/>
    </source>
</evidence>
<evidence type="ECO:0000256" key="3">
    <source>
        <dbReference type="ARBA" id="ARBA00012438"/>
    </source>
</evidence>
<dbReference type="GO" id="GO:0016301">
    <property type="term" value="F:kinase activity"/>
    <property type="evidence" value="ECO:0007669"/>
    <property type="project" value="UniProtKB-KW"/>
</dbReference>
<evidence type="ECO:0000313" key="15">
    <source>
        <dbReference type="EMBL" id="MEQ7846910.1"/>
    </source>
</evidence>
<dbReference type="CDD" id="cd00075">
    <property type="entry name" value="HATPase"/>
    <property type="match status" value="1"/>
</dbReference>
<dbReference type="RefSeq" id="WP_349804148.1">
    <property type="nucleotide sequence ID" value="NZ_JBEGDP010000005.1"/>
</dbReference>
<evidence type="ECO:0000259" key="14">
    <source>
        <dbReference type="PROSITE" id="PS50885"/>
    </source>
</evidence>
<evidence type="ECO:0000256" key="11">
    <source>
        <dbReference type="SAM" id="MobiDB-lite"/>
    </source>
</evidence>
<dbReference type="Proteomes" id="UP001482520">
    <property type="component" value="Unassembled WGS sequence"/>
</dbReference>
<keyword evidence="8 12" id="KW-1133">Transmembrane helix</keyword>
<dbReference type="CDD" id="cd00082">
    <property type="entry name" value="HisKA"/>
    <property type="match status" value="1"/>
</dbReference>
<dbReference type="EC" id="2.7.13.3" evidence="3"/>
<keyword evidence="6 12" id="KW-0812">Transmembrane</keyword>
<keyword evidence="10 12" id="KW-0472">Membrane</keyword>
<evidence type="ECO:0000256" key="12">
    <source>
        <dbReference type="SAM" id="Phobius"/>
    </source>
</evidence>
<dbReference type="SMART" id="SM00388">
    <property type="entry name" value="HisKA"/>
    <property type="match status" value="1"/>
</dbReference>
<dbReference type="PROSITE" id="PS50885">
    <property type="entry name" value="HAMP"/>
    <property type="match status" value="1"/>
</dbReference>
<dbReference type="PANTHER" id="PTHR45436:SF5">
    <property type="entry name" value="SENSOR HISTIDINE KINASE TRCS"/>
    <property type="match status" value="1"/>
</dbReference>
<dbReference type="PANTHER" id="PTHR45436">
    <property type="entry name" value="SENSOR HISTIDINE KINASE YKOH"/>
    <property type="match status" value="1"/>
</dbReference>
<dbReference type="Pfam" id="PF00672">
    <property type="entry name" value="HAMP"/>
    <property type="match status" value="1"/>
</dbReference>
<gene>
    <name evidence="15" type="ORF">V6R90_06430</name>
</gene>
<dbReference type="InterPro" id="IPR003660">
    <property type="entry name" value="HAMP_dom"/>
</dbReference>
<dbReference type="PRINTS" id="PR00344">
    <property type="entry name" value="BCTRLSENSOR"/>
</dbReference>
<dbReference type="SMART" id="SM00304">
    <property type="entry name" value="HAMP"/>
    <property type="match status" value="1"/>
</dbReference>
<dbReference type="SMART" id="SM00387">
    <property type="entry name" value="HATPase_c"/>
    <property type="match status" value="1"/>
</dbReference>
<dbReference type="InterPro" id="IPR005467">
    <property type="entry name" value="His_kinase_dom"/>
</dbReference>
<dbReference type="InterPro" id="IPR003594">
    <property type="entry name" value="HATPase_dom"/>
</dbReference>
<evidence type="ECO:0000256" key="6">
    <source>
        <dbReference type="ARBA" id="ARBA00022692"/>
    </source>
</evidence>
<evidence type="ECO:0000256" key="7">
    <source>
        <dbReference type="ARBA" id="ARBA00022777"/>
    </source>
</evidence>
<dbReference type="PROSITE" id="PS50109">
    <property type="entry name" value="HIS_KIN"/>
    <property type="match status" value="1"/>
</dbReference>
<dbReference type="Pfam" id="PF02518">
    <property type="entry name" value="HATPase_c"/>
    <property type="match status" value="1"/>
</dbReference>
<keyword evidence="4" id="KW-0597">Phosphoprotein</keyword>
<dbReference type="InterPro" id="IPR036890">
    <property type="entry name" value="HATPase_C_sf"/>
</dbReference>
<proteinExistence type="predicted"/>
<sequence>MGRLASLTSRLVVTAVALVLLVSLLIGTVATLAVRSYLLGQVDDDVRAALQRAEYVAASQFFVPCSTPAPPAGGVPDDLDDRDRGPGDGDDPGRGQSVGTLTAFFEQDAGTDPAGCVLTPGEDGRPGTRALSTAALDLLADLPADGRPREVDLPGVGSYRVAVRETATGGYIVAAGLPTDDLDGVVSTLVTTEVVLILLGGAVAGLAGLLVVRRQLRPLREVADTAHTVAELPLAQGEIDLTERVPAHLTDERTEVGRVGSALNTLLAHVESSLEARHRSELQVRQFVADASHELRTPLATIAGYTELARRRPDDATAVATALAKVEEESGRMTSLVEDLLLLARLDAGRPLESAPVDLTRLLLEAVSDARVLSPDHHWRLELPEEAPAEVDGDEQRLHQVVTNLLTNARKYTPAGSTVTVTALPDGFRVHDDGPGFAPELLDHAFERFARGDTARTRGGAAAPGGAGLGLALVEAIVTAHGGRVTLVSRPGDTAVEVTLPGAVD</sequence>
<evidence type="ECO:0000256" key="2">
    <source>
        <dbReference type="ARBA" id="ARBA00004236"/>
    </source>
</evidence>
<dbReference type="InterPro" id="IPR004358">
    <property type="entry name" value="Sig_transdc_His_kin-like_C"/>
</dbReference>
<dbReference type="SUPFAM" id="SSF55874">
    <property type="entry name" value="ATPase domain of HSP90 chaperone/DNA topoisomerase II/histidine kinase"/>
    <property type="match status" value="1"/>
</dbReference>
<accession>A0ABV1NWM7</accession>
<dbReference type="InterPro" id="IPR050428">
    <property type="entry name" value="TCS_sensor_his_kinase"/>
</dbReference>
<keyword evidence="9" id="KW-0902">Two-component regulatory system</keyword>
<feature type="transmembrane region" description="Helical" evidence="12">
    <location>
        <begin position="194"/>
        <end position="212"/>
    </location>
</feature>
<dbReference type="Pfam" id="PF00512">
    <property type="entry name" value="HisKA"/>
    <property type="match status" value="1"/>
</dbReference>
<comment type="catalytic activity">
    <reaction evidence="1">
        <text>ATP + protein L-histidine = ADP + protein N-phospho-L-histidine.</text>
        <dbReference type="EC" id="2.7.13.3"/>
    </reaction>
</comment>
<dbReference type="EMBL" id="JBEGDP010000005">
    <property type="protein sequence ID" value="MEQ7846910.1"/>
    <property type="molecule type" value="Genomic_DNA"/>
</dbReference>
<protein>
    <recommendedName>
        <fullName evidence="3">histidine kinase</fullName>
        <ecNumber evidence="3">2.7.13.3</ecNumber>
    </recommendedName>
</protein>
<dbReference type="SUPFAM" id="SSF47384">
    <property type="entry name" value="Homodimeric domain of signal transducing histidine kinase"/>
    <property type="match status" value="1"/>
</dbReference>